<comment type="caution">
    <text evidence="1">The sequence shown here is derived from an EMBL/GenBank/DDBJ whole genome shotgun (WGS) entry which is preliminary data.</text>
</comment>
<protein>
    <submittedName>
        <fullName evidence="1">Uncharacterized protein</fullName>
    </submittedName>
</protein>
<gene>
    <name evidence="1" type="ORF">EYC80_001306</name>
</gene>
<name>A0A5N6K9S4_MONLA</name>
<keyword evidence="2" id="KW-1185">Reference proteome</keyword>
<reference evidence="1 2" key="1">
    <citation type="submission" date="2019-06" db="EMBL/GenBank/DDBJ databases">
        <title>Genome Sequence of the Brown Rot Fungal Pathogen Monilinia laxa.</title>
        <authorList>
            <person name="De Miccolis Angelini R.M."/>
            <person name="Landi L."/>
            <person name="Abate D."/>
            <person name="Pollastro S."/>
            <person name="Romanazzi G."/>
            <person name="Faretra F."/>
        </authorList>
    </citation>
    <scope>NUCLEOTIDE SEQUENCE [LARGE SCALE GENOMIC DNA]</scope>
    <source>
        <strain evidence="1 2">Mlax316</strain>
    </source>
</reference>
<evidence type="ECO:0000313" key="2">
    <source>
        <dbReference type="Proteomes" id="UP000326757"/>
    </source>
</evidence>
<proteinExistence type="predicted"/>
<dbReference type="Proteomes" id="UP000326757">
    <property type="component" value="Unassembled WGS sequence"/>
</dbReference>
<evidence type="ECO:0000313" key="1">
    <source>
        <dbReference type="EMBL" id="KAB8299211.1"/>
    </source>
</evidence>
<sequence length="90" mass="10539">MDVYLYIYILISSYTYILPSSHPSILQNPPSPFPNHTSIHVQKTMIQINTMIICNFHTFAYLPTYLPTYLPHHVIHFIRLISSYIKSQSI</sequence>
<dbReference type="EMBL" id="VIGI01000006">
    <property type="protein sequence ID" value="KAB8299211.1"/>
    <property type="molecule type" value="Genomic_DNA"/>
</dbReference>
<organism evidence="1 2">
    <name type="scientific">Monilinia laxa</name>
    <name type="common">Brown rot fungus</name>
    <name type="synonym">Sclerotinia laxa</name>
    <dbReference type="NCBI Taxonomy" id="61186"/>
    <lineage>
        <taxon>Eukaryota</taxon>
        <taxon>Fungi</taxon>
        <taxon>Dikarya</taxon>
        <taxon>Ascomycota</taxon>
        <taxon>Pezizomycotina</taxon>
        <taxon>Leotiomycetes</taxon>
        <taxon>Helotiales</taxon>
        <taxon>Sclerotiniaceae</taxon>
        <taxon>Monilinia</taxon>
    </lineage>
</organism>
<dbReference type="AlphaFoldDB" id="A0A5N6K9S4"/>
<accession>A0A5N6K9S4</accession>